<organism evidence="1 2">
    <name type="scientific">Hypothenemus hampei</name>
    <name type="common">Coffee berry borer</name>
    <dbReference type="NCBI Taxonomy" id="57062"/>
    <lineage>
        <taxon>Eukaryota</taxon>
        <taxon>Metazoa</taxon>
        <taxon>Ecdysozoa</taxon>
        <taxon>Arthropoda</taxon>
        <taxon>Hexapoda</taxon>
        <taxon>Insecta</taxon>
        <taxon>Pterygota</taxon>
        <taxon>Neoptera</taxon>
        <taxon>Endopterygota</taxon>
        <taxon>Coleoptera</taxon>
        <taxon>Polyphaga</taxon>
        <taxon>Cucujiformia</taxon>
        <taxon>Curculionidae</taxon>
        <taxon>Scolytinae</taxon>
        <taxon>Hypothenemus</taxon>
    </lineage>
</organism>
<evidence type="ECO:0000313" key="2">
    <source>
        <dbReference type="Proteomes" id="UP001566132"/>
    </source>
</evidence>
<proteinExistence type="predicted"/>
<evidence type="ECO:0000313" key="1">
    <source>
        <dbReference type="EMBL" id="KAL1498184.1"/>
    </source>
</evidence>
<name>A0ABD1ENV9_HYPHA</name>
<comment type="caution">
    <text evidence="1">The sequence shown here is derived from an EMBL/GenBank/DDBJ whole genome shotgun (WGS) entry which is preliminary data.</text>
</comment>
<dbReference type="Proteomes" id="UP001566132">
    <property type="component" value="Unassembled WGS sequence"/>
</dbReference>
<reference evidence="1 2" key="1">
    <citation type="submission" date="2024-05" db="EMBL/GenBank/DDBJ databases">
        <title>Genetic variation in Jamaican populations of the coffee berry borer (Hypothenemus hampei).</title>
        <authorList>
            <person name="Errbii M."/>
            <person name="Myrie A."/>
        </authorList>
    </citation>
    <scope>NUCLEOTIDE SEQUENCE [LARGE SCALE GENOMIC DNA]</scope>
    <source>
        <strain evidence="1">JA-Hopewell-2020-01-JO</strain>
        <tissue evidence="1">Whole body</tissue>
    </source>
</reference>
<accession>A0ABD1ENV9</accession>
<keyword evidence="2" id="KW-1185">Reference proteome</keyword>
<gene>
    <name evidence="1" type="ORF">ABEB36_009021</name>
</gene>
<sequence>MIPLEDNRKSQEEIEEQTMSFKMKNRSLAHESLSYYLDYLKSTLNVTLDEEQRKKLMVLAYQGPNLKYNAQ</sequence>
<dbReference type="AlphaFoldDB" id="A0ABD1ENV9"/>
<dbReference type="EMBL" id="JBDJPC010000006">
    <property type="protein sequence ID" value="KAL1498184.1"/>
    <property type="molecule type" value="Genomic_DNA"/>
</dbReference>
<protein>
    <submittedName>
        <fullName evidence="1">Uncharacterized protein</fullName>
    </submittedName>
</protein>